<dbReference type="InterPro" id="IPR006121">
    <property type="entry name" value="HMA_dom"/>
</dbReference>
<dbReference type="GO" id="GO:0016020">
    <property type="term" value="C:membrane"/>
    <property type="evidence" value="ECO:0007669"/>
    <property type="project" value="TreeGrafter"/>
</dbReference>
<organism evidence="4">
    <name type="scientific">marine sediment metagenome</name>
    <dbReference type="NCBI Taxonomy" id="412755"/>
    <lineage>
        <taxon>unclassified sequences</taxon>
        <taxon>metagenomes</taxon>
        <taxon>ecological metagenomes</taxon>
    </lineage>
</organism>
<dbReference type="InterPro" id="IPR017969">
    <property type="entry name" value="Heavy-metal-associated_CS"/>
</dbReference>
<protein>
    <recommendedName>
        <fullName evidence="3">HMA domain-containing protein</fullName>
    </recommendedName>
</protein>
<evidence type="ECO:0000256" key="1">
    <source>
        <dbReference type="ARBA" id="ARBA00022723"/>
    </source>
</evidence>
<dbReference type="EMBL" id="BARS01030623">
    <property type="protein sequence ID" value="GAG23965.1"/>
    <property type="molecule type" value="Genomic_DNA"/>
</dbReference>
<dbReference type="CDD" id="cd00371">
    <property type="entry name" value="HMA"/>
    <property type="match status" value="1"/>
</dbReference>
<dbReference type="Gene3D" id="3.30.70.100">
    <property type="match status" value="1"/>
</dbReference>
<sequence length="104" mass="11180">MTDRPVTLAIGGMHCAACAQTIEKALRRVPGVVEANVNFTAETARVTFDPTQIGIKRLIAVVQDTGYTAETAGEQVQDQQEEARAAEIRRQGQLFVLGVVVSVP</sequence>
<dbReference type="PANTHER" id="PTHR43520:SF8">
    <property type="entry name" value="P-TYPE CU(+) TRANSPORTER"/>
    <property type="match status" value="1"/>
</dbReference>
<dbReference type="FunFam" id="3.30.70.100:FF:000005">
    <property type="entry name" value="Copper-exporting P-type ATPase A"/>
    <property type="match status" value="1"/>
</dbReference>
<dbReference type="AlphaFoldDB" id="X0W0E2"/>
<dbReference type="PROSITE" id="PS50846">
    <property type="entry name" value="HMA_2"/>
    <property type="match status" value="1"/>
</dbReference>
<feature type="non-terminal residue" evidence="4">
    <location>
        <position position="104"/>
    </location>
</feature>
<evidence type="ECO:0000259" key="3">
    <source>
        <dbReference type="PROSITE" id="PS50846"/>
    </source>
</evidence>
<evidence type="ECO:0000313" key="4">
    <source>
        <dbReference type="EMBL" id="GAG23965.1"/>
    </source>
</evidence>
<comment type="caution">
    <text evidence="4">The sequence shown here is derived from an EMBL/GenBank/DDBJ whole genome shotgun (WGS) entry which is preliminary data.</text>
</comment>
<dbReference type="Pfam" id="PF00403">
    <property type="entry name" value="HMA"/>
    <property type="match status" value="1"/>
</dbReference>
<dbReference type="PANTHER" id="PTHR43520">
    <property type="entry name" value="ATP7, ISOFORM B"/>
    <property type="match status" value="1"/>
</dbReference>
<gene>
    <name evidence="4" type="ORF">S01H1_47746</name>
</gene>
<dbReference type="InterPro" id="IPR036163">
    <property type="entry name" value="HMA_dom_sf"/>
</dbReference>
<evidence type="ECO:0000256" key="2">
    <source>
        <dbReference type="ARBA" id="ARBA00022967"/>
    </source>
</evidence>
<feature type="domain" description="HMA" evidence="3">
    <location>
        <begin position="4"/>
        <end position="70"/>
    </location>
</feature>
<dbReference type="GO" id="GO:0055070">
    <property type="term" value="P:copper ion homeostasis"/>
    <property type="evidence" value="ECO:0007669"/>
    <property type="project" value="TreeGrafter"/>
</dbReference>
<dbReference type="GO" id="GO:0005507">
    <property type="term" value="F:copper ion binding"/>
    <property type="evidence" value="ECO:0007669"/>
    <property type="project" value="TreeGrafter"/>
</dbReference>
<dbReference type="InterPro" id="IPR001802">
    <property type="entry name" value="MerP/CopZ"/>
</dbReference>
<keyword evidence="2" id="KW-1278">Translocase</keyword>
<reference evidence="4" key="1">
    <citation type="journal article" date="2014" name="Front. Microbiol.">
        <title>High frequency of phylogenetically diverse reductive dehalogenase-homologous genes in deep subseafloor sedimentary metagenomes.</title>
        <authorList>
            <person name="Kawai M."/>
            <person name="Futagami T."/>
            <person name="Toyoda A."/>
            <person name="Takaki Y."/>
            <person name="Nishi S."/>
            <person name="Hori S."/>
            <person name="Arai W."/>
            <person name="Tsubouchi T."/>
            <person name="Morono Y."/>
            <person name="Uchiyama I."/>
            <person name="Ito T."/>
            <person name="Fujiyama A."/>
            <person name="Inagaki F."/>
            <person name="Takami H."/>
        </authorList>
    </citation>
    <scope>NUCLEOTIDE SEQUENCE</scope>
    <source>
        <strain evidence="4">Expedition CK06-06</strain>
    </source>
</reference>
<name>X0W0E2_9ZZZZ</name>
<proteinExistence type="predicted"/>
<dbReference type="GO" id="GO:0043682">
    <property type="term" value="F:P-type divalent copper transporter activity"/>
    <property type="evidence" value="ECO:0007669"/>
    <property type="project" value="TreeGrafter"/>
</dbReference>
<keyword evidence="1" id="KW-0479">Metal-binding</keyword>
<dbReference type="PROSITE" id="PS01047">
    <property type="entry name" value="HMA_1"/>
    <property type="match status" value="1"/>
</dbReference>
<accession>X0W0E2</accession>
<dbReference type="SUPFAM" id="SSF55008">
    <property type="entry name" value="HMA, heavy metal-associated domain"/>
    <property type="match status" value="1"/>
</dbReference>
<dbReference type="PRINTS" id="PR00946">
    <property type="entry name" value="HGSCAVENGER"/>
</dbReference>